<keyword evidence="2" id="KW-1185">Reference proteome</keyword>
<dbReference type="Gene3D" id="3.30.450.150">
    <property type="entry name" value="Haem-degrading domain"/>
    <property type="match status" value="1"/>
</dbReference>
<comment type="caution">
    <text evidence="1">The sequence shown here is derived from an EMBL/GenBank/DDBJ whole genome shotgun (WGS) entry which is preliminary data.</text>
</comment>
<dbReference type="Pfam" id="PF03928">
    <property type="entry name" value="HbpS-like"/>
    <property type="match status" value="1"/>
</dbReference>
<name>A0A4Y3K8B4_CELUD</name>
<dbReference type="InterPro" id="IPR005624">
    <property type="entry name" value="PduO/GlcC-like"/>
</dbReference>
<dbReference type="PANTHER" id="PTHR28255">
    <property type="match status" value="1"/>
</dbReference>
<dbReference type="SUPFAM" id="SSF143744">
    <property type="entry name" value="GlcG-like"/>
    <property type="match status" value="1"/>
</dbReference>
<dbReference type="InterPro" id="IPR038084">
    <property type="entry name" value="PduO/GlcC-like_sf"/>
</dbReference>
<dbReference type="Proteomes" id="UP000315842">
    <property type="component" value="Unassembled WGS sequence"/>
</dbReference>
<evidence type="ECO:0000313" key="1">
    <source>
        <dbReference type="EMBL" id="GEA79966.1"/>
    </source>
</evidence>
<reference evidence="1 2" key="1">
    <citation type="submission" date="2019-06" db="EMBL/GenBank/DDBJ databases">
        <title>Whole genome shotgun sequence of Cellulomonas uda NBRC 3747.</title>
        <authorList>
            <person name="Hosoyama A."/>
            <person name="Uohara A."/>
            <person name="Ohji S."/>
            <person name="Ichikawa N."/>
        </authorList>
    </citation>
    <scope>NUCLEOTIDE SEQUENCE [LARGE SCALE GENOMIC DNA]</scope>
    <source>
        <strain evidence="1 2">NBRC 3747</strain>
    </source>
</reference>
<evidence type="ECO:0000313" key="2">
    <source>
        <dbReference type="Proteomes" id="UP000315842"/>
    </source>
</evidence>
<dbReference type="PANTHER" id="PTHR28255:SF1">
    <property type="entry name" value="UPF0303 PROTEIN YBR137W"/>
    <property type="match status" value="1"/>
</dbReference>
<dbReference type="RefSeq" id="WP_141318314.1">
    <property type="nucleotide sequence ID" value="NZ_BJLP01000004.1"/>
</dbReference>
<dbReference type="InterPro" id="IPR010371">
    <property type="entry name" value="YBR137W-like"/>
</dbReference>
<protein>
    <submittedName>
        <fullName evidence="1">Uncharacterized protein</fullName>
    </submittedName>
</protein>
<sequence length="163" mass="17679">MTDLPTFTVADLEAEPVLDLPAFTQDDAVDLGLLAVAVIRERGANLAVRVELHGEAVFQALTGSTGADNLPWLEGKARVVHRFGEASLLVRRRHEAAGTPFDELLDVDHDRFKAHGGSVPLRVGGEVVGTLTTSGEPDVVDHAVSAETVRRYLKSHTRWRGRP</sequence>
<organism evidence="1 2">
    <name type="scientific">Cellulomonas uda</name>
    <dbReference type="NCBI Taxonomy" id="1714"/>
    <lineage>
        <taxon>Bacteria</taxon>
        <taxon>Bacillati</taxon>
        <taxon>Actinomycetota</taxon>
        <taxon>Actinomycetes</taxon>
        <taxon>Micrococcales</taxon>
        <taxon>Cellulomonadaceae</taxon>
        <taxon>Cellulomonas</taxon>
    </lineage>
</organism>
<dbReference type="AlphaFoldDB" id="A0A4Y3K8B4"/>
<dbReference type="EMBL" id="BJLP01000004">
    <property type="protein sequence ID" value="GEA79966.1"/>
    <property type="molecule type" value="Genomic_DNA"/>
</dbReference>
<gene>
    <name evidence="1" type="ORF">CUD01_04100</name>
</gene>
<accession>A0A4Y3K8B4</accession>
<proteinExistence type="predicted"/>